<keyword evidence="3" id="KW-1185">Reference proteome</keyword>
<evidence type="ECO:0000256" key="1">
    <source>
        <dbReference type="SAM" id="MobiDB-lite"/>
    </source>
</evidence>
<dbReference type="Proteomes" id="UP001058271">
    <property type="component" value="Chromosome"/>
</dbReference>
<feature type="compositionally biased region" description="Polar residues" evidence="1">
    <location>
        <begin position="598"/>
        <end position="613"/>
    </location>
</feature>
<feature type="region of interest" description="Disordered" evidence="1">
    <location>
        <begin position="598"/>
        <end position="622"/>
    </location>
</feature>
<proteinExistence type="predicted"/>
<organism evidence="2 3">
    <name type="scientific">Dactylosporangium roseum</name>
    <dbReference type="NCBI Taxonomy" id="47989"/>
    <lineage>
        <taxon>Bacteria</taxon>
        <taxon>Bacillati</taxon>
        <taxon>Actinomycetota</taxon>
        <taxon>Actinomycetes</taxon>
        <taxon>Micromonosporales</taxon>
        <taxon>Micromonosporaceae</taxon>
        <taxon>Dactylosporangium</taxon>
    </lineage>
</organism>
<reference evidence="2" key="1">
    <citation type="submission" date="2021-04" db="EMBL/GenBank/DDBJ databases">
        <title>Biosynthetic gene clusters of Dactylosporangioum roseum.</title>
        <authorList>
            <person name="Hartkoorn R.C."/>
            <person name="Beaudoing E."/>
            <person name="Hot D."/>
            <person name="Moureu S."/>
        </authorList>
    </citation>
    <scope>NUCLEOTIDE SEQUENCE</scope>
    <source>
        <strain evidence="2">NRRL B-16295</strain>
    </source>
</reference>
<dbReference type="RefSeq" id="WP_260725699.1">
    <property type="nucleotide sequence ID" value="NZ_BAAABS010000068.1"/>
</dbReference>
<dbReference type="EMBL" id="CP073721">
    <property type="protein sequence ID" value="UWZ36368.1"/>
    <property type="molecule type" value="Genomic_DNA"/>
</dbReference>
<protein>
    <submittedName>
        <fullName evidence="2">Uncharacterized protein</fullName>
    </submittedName>
</protein>
<accession>A0ABY5Z2V2</accession>
<evidence type="ECO:0000313" key="2">
    <source>
        <dbReference type="EMBL" id="UWZ36368.1"/>
    </source>
</evidence>
<sequence length="1254" mass="135419">MSLGKRIASRNRDSLLALLTAAGASPSIRHRWPSVGHLLSLALRSSSGGRAVDVVDLPGLVEECLTDDPRISRYEDFVPADPRLVVLGRVGADVVRLFPGSVERPVADLARWALVAQATDSYLIEELGFGISHFTELALRYADYAVTVIAPAWPAAPADDDESVSLEPDELAAVQNLLGSPVPAGLLVSPQAQAAYDWATAPFGTLSYDVTDPNSAFGRYLAVSLTKPEVVPEQRFWLPPAFLPEATAHGVVELAARAAEEPRVARRFAQMAADRLRRALFRFADEVLGAPDGVDGPSVSTTDDVVQWVALIGDGRALAVQLVTQLKPGPPPYPGPPEAYRVAQAARRYPDRPVRVRVPGGVLDLGPGLEVVPLLVVASSGHVAPPSQPQGLPIMSLDDVIWASTTADEETDLYLFCRELARGTRGKLLAFEAINIWQWWHANGKTLFGGAHAPHMISIEPHWGMAEWERSAGHAGLEQALATLELSPIQDWMGATDPAVGPPSVYGWSSCSVQLQGEPEPHRDPADTTMPTPIGWQIHLGEVPVAVRCADDAWDPTHRETLNTLAGAFAYGIDQIAGPWNAAHHDVDVAGYLSTLHRAQSGKSPDQPPSSRSIEPANVHFHDGPKRRVVRAELHVDIDRLIEDTVADGNAAGLAMAAAFHDLIRQATVPEGAAETVRTAWEAAKPTYVVESTTSPTARPSLPAPWPLDDALVAGAQLAVAEAVRRAGVEPGTYTSDEAKRLDGQVLARAALAELTQLLSRHALGDLVATGMRQLDRTVAAKEREIADIRRARTMQLSWDPVTRSAEVEETHLRLRRCNETAIEAALRAEPAGPARVDQIGWMQILAAAWSYLEATGRSEAIHHQLNPTALTITTSYEIKTVPDTSGTAATAGAGQGRVYAVNVTKYRQARLLEQMGAPLSLDPEVDSATETDVHVSPSGDLVPEHLDKAMLGSYGASAGDILTVLVALARWPVPAVGDHLVIVERDDAVAYLLEATDLGEIAGGPDRASAAITVLTSTVPDLQAADWRPWHARSRKRRILIQPLVELPAGTLMIAPFFCYAAMTVYLNYLRQGLLPWSQPEPPKAINRALENIRDERNKALESDVDHLLAGAGYTTRSQVKETDPGRLGVPSLSGEIDTVAGHLGSRIIWLLEVKDPADIFVTPEIRRHLDTFYVGHRSKPAYLTQLQRKLADLAPYAAEVAAKLGLPPLPADTGYVVRPLFVTRRPVPAAFVGEETPFTTVGDLLRFIREQE</sequence>
<name>A0ABY5Z2V2_9ACTN</name>
<evidence type="ECO:0000313" key="3">
    <source>
        <dbReference type="Proteomes" id="UP001058271"/>
    </source>
</evidence>
<gene>
    <name evidence="2" type="ORF">Drose_35935</name>
</gene>